<organism evidence="3 4">
    <name type="scientific">Pneumocystis murina (strain B123)</name>
    <name type="common">Mouse pneumocystis pneumonia agent</name>
    <name type="synonym">Pneumocystis carinii f. sp. muris</name>
    <dbReference type="NCBI Taxonomy" id="1069680"/>
    <lineage>
        <taxon>Eukaryota</taxon>
        <taxon>Fungi</taxon>
        <taxon>Dikarya</taxon>
        <taxon>Ascomycota</taxon>
        <taxon>Taphrinomycotina</taxon>
        <taxon>Pneumocystomycetes</taxon>
        <taxon>Pneumocystaceae</taxon>
        <taxon>Pneumocystis</taxon>
    </lineage>
</organism>
<dbReference type="STRING" id="1069680.M7NW58"/>
<reference evidence="4" key="1">
    <citation type="journal article" date="2016" name="Nat. Commun.">
        <title>Genome analysis of three Pneumocystis species reveals adaptation mechanisms to life exclusively in mammalian hosts.</title>
        <authorList>
            <person name="Ma L."/>
            <person name="Chen Z."/>
            <person name="Huang D.W."/>
            <person name="Kutty G."/>
            <person name="Ishihara M."/>
            <person name="Wang H."/>
            <person name="Abouelleil A."/>
            <person name="Bishop L."/>
            <person name="Davey E."/>
            <person name="Deng R."/>
            <person name="Deng X."/>
            <person name="Fan L."/>
            <person name="Fantoni G."/>
            <person name="Fitzgerald M."/>
            <person name="Gogineni E."/>
            <person name="Goldberg J.M."/>
            <person name="Handley G."/>
            <person name="Hu X."/>
            <person name="Huber C."/>
            <person name="Jiao X."/>
            <person name="Jones K."/>
            <person name="Levin J.Z."/>
            <person name="Liu Y."/>
            <person name="Macdonald P."/>
            <person name="Melnikov A."/>
            <person name="Raley C."/>
            <person name="Sassi M."/>
            <person name="Sherman B.T."/>
            <person name="Song X."/>
            <person name="Sykes S."/>
            <person name="Tran B."/>
            <person name="Walsh L."/>
            <person name="Xia Y."/>
            <person name="Yang J."/>
            <person name="Young S."/>
            <person name="Zeng Q."/>
            <person name="Zheng X."/>
            <person name="Stephens R."/>
            <person name="Nusbaum C."/>
            <person name="Birren B.W."/>
            <person name="Azadi P."/>
            <person name="Lempicki R.A."/>
            <person name="Cuomo C.A."/>
            <person name="Kovacs J.A."/>
        </authorList>
    </citation>
    <scope>NUCLEOTIDE SEQUENCE [LARGE SCALE GENOMIC DNA]</scope>
    <source>
        <strain evidence="4">B123</strain>
    </source>
</reference>
<dbReference type="Gene3D" id="3.90.830.10">
    <property type="entry name" value="Syntaxin Binding Protein 1, Chain A, domain 2"/>
    <property type="match status" value="1"/>
</dbReference>
<keyword evidence="2" id="KW-0812">Transmembrane</keyword>
<gene>
    <name evidence="3" type="ORF">PNEG_00388</name>
</gene>
<evidence type="ECO:0000313" key="3">
    <source>
        <dbReference type="EMBL" id="EMR11361.1"/>
    </source>
</evidence>
<accession>M7NW58</accession>
<dbReference type="VEuPathDB" id="FungiDB:PNEG_00388"/>
<dbReference type="AlphaFoldDB" id="M7NW58"/>
<protein>
    <recommendedName>
        <fullName evidence="5">Sec1 family protein</fullName>
    </recommendedName>
</protein>
<dbReference type="Gene3D" id="3.40.50.1910">
    <property type="match status" value="1"/>
</dbReference>
<dbReference type="Gene3D" id="3.40.50.2060">
    <property type="match status" value="1"/>
</dbReference>
<dbReference type="InterPro" id="IPR027482">
    <property type="entry name" value="Sec1-like_dom2"/>
</dbReference>
<dbReference type="eggNOG" id="KOG1302">
    <property type="taxonomic scope" value="Eukaryota"/>
</dbReference>
<evidence type="ECO:0000256" key="2">
    <source>
        <dbReference type="SAM" id="Phobius"/>
    </source>
</evidence>
<dbReference type="PANTHER" id="PTHR11679">
    <property type="entry name" value="VESICLE PROTEIN SORTING-ASSOCIATED"/>
    <property type="match status" value="1"/>
</dbReference>
<evidence type="ECO:0008006" key="5">
    <source>
        <dbReference type="Google" id="ProtNLM"/>
    </source>
</evidence>
<evidence type="ECO:0000313" key="4">
    <source>
        <dbReference type="Proteomes" id="UP000011958"/>
    </source>
</evidence>
<dbReference type="InterPro" id="IPR043155">
    <property type="entry name" value="VPS33_dom3b"/>
</dbReference>
<comment type="similarity">
    <text evidence="1">Belongs to the STXBP/unc-18/SEC1 family.</text>
</comment>
<dbReference type="InterPro" id="IPR043127">
    <property type="entry name" value="Sec-1-like_dom3a"/>
</dbReference>
<dbReference type="GeneID" id="19894086"/>
<proteinExistence type="inferred from homology"/>
<dbReference type="PIRSF" id="PIRSF005715">
    <property type="entry name" value="VPS45_Sec1"/>
    <property type="match status" value="1"/>
</dbReference>
<comment type="caution">
    <text evidence="3">The sequence shown here is derived from an EMBL/GenBank/DDBJ whole genome shotgun (WGS) entry which is preliminary data.</text>
</comment>
<dbReference type="EMBL" id="AFWA02000001">
    <property type="protein sequence ID" value="EMR11361.1"/>
    <property type="molecule type" value="Genomic_DNA"/>
</dbReference>
<dbReference type="InterPro" id="IPR043154">
    <property type="entry name" value="Sec-1-like_dom1"/>
</dbReference>
<name>M7NW58_PNEMU</name>
<keyword evidence="2" id="KW-1133">Transmembrane helix</keyword>
<feature type="transmembrane region" description="Helical" evidence="2">
    <location>
        <begin position="568"/>
        <end position="587"/>
    </location>
</feature>
<dbReference type="Pfam" id="PF00995">
    <property type="entry name" value="Sec1"/>
    <property type="match status" value="1"/>
</dbReference>
<dbReference type="RefSeq" id="XP_007872262.1">
    <property type="nucleotide sequence ID" value="XM_007874071.1"/>
</dbReference>
<dbReference type="Gene3D" id="1.25.40.850">
    <property type="match status" value="1"/>
</dbReference>
<keyword evidence="2" id="KW-0472">Membrane</keyword>
<dbReference type="Proteomes" id="UP000011958">
    <property type="component" value="Unassembled WGS sequence"/>
</dbReference>
<dbReference type="SUPFAM" id="SSF56815">
    <property type="entry name" value="Sec1/munc18-like (SM) proteins"/>
    <property type="match status" value="1"/>
</dbReference>
<dbReference type="InterPro" id="IPR036045">
    <property type="entry name" value="Sec1-like_sf"/>
</dbReference>
<keyword evidence="4" id="KW-1185">Reference proteome</keyword>
<dbReference type="OrthoDB" id="10262287at2759"/>
<dbReference type="GO" id="GO:0016192">
    <property type="term" value="P:vesicle-mediated transport"/>
    <property type="evidence" value="ECO:0007669"/>
    <property type="project" value="InterPro"/>
</dbReference>
<sequence length="620" mass="70956">MLTRNIDIEQIKSNNVKSFLEVLDSVCGKKILILDRHLNGLIGSLVKFSVLQEHGVDKVFWLSEDVPSSPFPKLYICRPTIVNMRMIIGHVRVERHLKTFHSTLYLVSRRTNVCDKILEEEGVMGDLVIESFPLLMIPFESDLISLELDDSFKEIYMDGNISSIYHSAHVLMKIQSLYGLFPRILGKGDKAKQLKDLLFRLRQEYSLEYPSESQLHNLSTFIDTLIIVDRELDFITPLMTQLTYEGLIDEIYGIKNSYAEVSARLFSDLNIQNSNNVSVSFDITDDNFKRKKILLNSSDKIFNAIRDNNFATISTHLNKIAKQLFNDYEGRYQAKTVSQIRDFVSKLGGLQSDHRSLKFHIALTEDIMNITSSDTFLKVLEVQQNFISGISNLQNPILEELISKNVPITTVLRLLCLESVIFGGIQSKELENFKRELIHAYGYKCILAFSVLERIGLLRPRISNSYKIYNSISKAFRLIVNNVNEHDPDDISYVYSGFAPLSIRIIQSIIQKHSLKLNFKSKGSSSNWNEFEDSLKMLKGELFDEVQKVDDIISFRRLSKIQEKKTTIIFFLGGCTFTEIAALRFIAKQENSREFIIITTSIINGNIIINSALPNVFSAF</sequence>
<dbReference type="OMA" id="EFHIFFV"/>
<dbReference type="InterPro" id="IPR001619">
    <property type="entry name" value="Sec1-like"/>
</dbReference>
<evidence type="ECO:0000256" key="1">
    <source>
        <dbReference type="ARBA" id="ARBA00009884"/>
    </source>
</evidence>
<dbReference type="HOGENOM" id="CLU_016678_3_1_1"/>